<sequence length="153" mass="16556">MNPTLKTWHKLAALPGGKAVFSRGVCLKAPYFATISPRFEELAIGRAVVRMKERRRVHNHLSSIHAIALCNLAEAAAGLTAEVSMPAGMRWIPAGMTVRYLGKAKGTVRAIATMRDIDPGEKADVPVSVSVRNGADEIVFEAEITMYVSPKKA</sequence>
<dbReference type="SUPFAM" id="SSF54637">
    <property type="entry name" value="Thioesterase/thiol ester dehydrase-isomerase"/>
    <property type="match status" value="1"/>
</dbReference>
<proteinExistence type="predicted"/>
<dbReference type="KEGG" id="snan:I6N98_02885"/>
<dbReference type="AlphaFoldDB" id="A0A7T4R1N6"/>
<evidence type="ECO:0000313" key="1">
    <source>
        <dbReference type="EMBL" id="QQD18826.1"/>
    </source>
</evidence>
<gene>
    <name evidence="1" type="ORF">I6N98_02885</name>
</gene>
<dbReference type="Proteomes" id="UP000596063">
    <property type="component" value="Chromosome"/>
</dbReference>
<accession>A0A7T4R1N6</accession>
<reference evidence="1 2" key="1">
    <citation type="submission" date="2020-12" db="EMBL/GenBank/DDBJ databases">
        <authorList>
            <person name="Shan Y."/>
        </authorList>
    </citation>
    <scope>NUCLEOTIDE SEQUENCE [LARGE SCALE GENOMIC DNA]</scope>
    <source>
        <strain evidence="2">csc3.9</strain>
    </source>
</reference>
<dbReference type="RefSeq" id="WP_198570312.1">
    <property type="nucleotide sequence ID" value="NZ_CP066167.1"/>
</dbReference>
<evidence type="ECO:0000313" key="2">
    <source>
        <dbReference type="Proteomes" id="UP000596063"/>
    </source>
</evidence>
<organism evidence="1 2">
    <name type="scientific">Spongiibacter nanhainus</name>
    <dbReference type="NCBI Taxonomy" id="2794344"/>
    <lineage>
        <taxon>Bacteria</taxon>
        <taxon>Pseudomonadati</taxon>
        <taxon>Pseudomonadota</taxon>
        <taxon>Gammaproteobacteria</taxon>
        <taxon>Cellvibrionales</taxon>
        <taxon>Spongiibacteraceae</taxon>
        <taxon>Spongiibacter</taxon>
    </lineage>
</organism>
<dbReference type="Pfam" id="PF14539">
    <property type="entry name" value="DUF4442"/>
    <property type="match status" value="1"/>
</dbReference>
<dbReference type="Gene3D" id="3.10.129.10">
    <property type="entry name" value="Hotdog Thioesterase"/>
    <property type="match status" value="1"/>
</dbReference>
<dbReference type="InterPro" id="IPR029069">
    <property type="entry name" value="HotDog_dom_sf"/>
</dbReference>
<protein>
    <submittedName>
        <fullName evidence="1">DUF4442 domain-containing protein</fullName>
    </submittedName>
</protein>
<dbReference type="CDD" id="cd03443">
    <property type="entry name" value="PaaI_thioesterase"/>
    <property type="match status" value="1"/>
</dbReference>
<dbReference type="InterPro" id="IPR027961">
    <property type="entry name" value="DUF4442"/>
</dbReference>
<keyword evidence="2" id="KW-1185">Reference proteome</keyword>
<name>A0A7T4R1N6_9GAMM</name>
<dbReference type="EMBL" id="CP066167">
    <property type="protein sequence ID" value="QQD18826.1"/>
    <property type="molecule type" value="Genomic_DNA"/>
</dbReference>